<feature type="compositionally biased region" description="Basic and acidic residues" evidence="10">
    <location>
        <begin position="290"/>
        <end position="337"/>
    </location>
</feature>
<dbReference type="GO" id="GO:0006605">
    <property type="term" value="P:protein targeting"/>
    <property type="evidence" value="ECO:0007669"/>
    <property type="project" value="InterPro"/>
</dbReference>
<keyword evidence="5" id="KW-1000">Mitochondrion outer membrane</keyword>
<evidence type="ECO:0000256" key="11">
    <source>
        <dbReference type="SAM" id="Phobius"/>
    </source>
</evidence>
<keyword evidence="8" id="KW-0496">Mitochondrion</keyword>
<evidence type="ECO:0000259" key="12">
    <source>
        <dbReference type="PROSITE" id="PS50280"/>
    </source>
</evidence>
<dbReference type="SUPFAM" id="SSF82199">
    <property type="entry name" value="SET domain"/>
    <property type="match status" value="1"/>
</dbReference>
<evidence type="ECO:0000256" key="3">
    <source>
        <dbReference type="ARBA" id="ARBA00022448"/>
    </source>
</evidence>
<dbReference type="GO" id="GO:0008320">
    <property type="term" value="F:protein transmembrane transporter activity"/>
    <property type="evidence" value="ECO:0007669"/>
    <property type="project" value="TreeGrafter"/>
</dbReference>
<dbReference type="InterPro" id="IPR046341">
    <property type="entry name" value="SET_dom_sf"/>
</dbReference>
<dbReference type="PANTHER" id="PTHR12430:SF0">
    <property type="entry name" value="TRANSLOCASE OF OUTER MITOCHONDRIAL MEMBRANE 20"/>
    <property type="match status" value="1"/>
</dbReference>
<keyword evidence="14" id="KW-1185">Reference proteome</keyword>
<dbReference type="AlphaFoldDB" id="A0A1Y2FRN9"/>
<dbReference type="InterPro" id="IPR023392">
    <property type="entry name" value="Tom20_dom_sf"/>
</dbReference>
<feature type="compositionally biased region" description="Acidic residues" evidence="10">
    <location>
        <begin position="540"/>
        <end position="557"/>
    </location>
</feature>
<dbReference type="PANTHER" id="PTHR12430">
    <property type="entry name" value="MITOCHONDRIAL IMPORT RECEPTOR SUBUNIT TOM20"/>
    <property type="match status" value="1"/>
</dbReference>
<dbReference type="Gene3D" id="2.170.270.10">
    <property type="entry name" value="SET domain"/>
    <property type="match status" value="1"/>
</dbReference>
<dbReference type="InterPro" id="IPR001214">
    <property type="entry name" value="SET_dom"/>
</dbReference>
<dbReference type="STRING" id="1754190.A0A1Y2FRN9"/>
<keyword evidence="4 11" id="KW-0812">Transmembrane</keyword>
<keyword evidence="3" id="KW-0813">Transport</keyword>
<accession>A0A1Y2FRN9</accession>
<evidence type="ECO:0000256" key="2">
    <source>
        <dbReference type="ARBA" id="ARBA00005792"/>
    </source>
</evidence>
<dbReference type="GO" id="GO:0006886">
    <property type="term" value="P:intracellular protein transport"/>
    <property type="evidence" value="ECO:0007669"/>
    <property type="project" value="InterPro"/>
</dbReference>
<dbReference type="PRINTS" id="PR00351">
    <property type="entry name" value="OM20RECEPTOR"/>
</dbReference>
<sequence>MPTTKQVVVGTVSALAVGTLLYAVYFDYKRRNDPQFRKKLKKQRKLAKKIKNAKHEDKPKDEASLKIESQIEAIKKVINDEPIPTEMEAKETFFMQQLQKGEMLSYQGEPYYEVSALCYYRAFKVYPNPTELIVLFQRSTPEPVYKKIIEMISADVKKKQEEYFNLYPSKDMNVKIDKKDYDIVVTKDIAAGEIIYKEKPMMATLDPRVENTNYCSHCLKRFEGEGYRGKDKNVIFCSKECCEESWEKYNKYLYQPTLDDISEALKSGDKIEITNADPVGNEAPATIVAEEEKPEGSEEKKEEGEEVKNEESKPEGEEEGVKNDGKKSEEEGKEEKTELDDIQKFWDLLKKTKRTCPIMIARFVAKMIDREVNSNNKTQNEEYSEWDHLERFKFMDDLENSEEDEKELALIQSIIGKHSNEILPKEYYNMLKCRFLYNIYAIPAPKEETSLVLEKSDETKRYVAGEPIIGAGLYHISSFIHNSFDPNVEVKFLDNNNELSIVALKDLKEGDVITVKYIDDTNKTPEECKELLKKIYNIEDGVEPEKDTEEAKEEEKEEPTISKEEEEPKEEN</sequence>
<keyword evidence="6" id="KW-0653">Protein transport</keyword>
<gene>
    <name evidence="13" type="ORF">LY90DRAFT_498961</name>
</gene>
<dbReference type="OrthoDB" id="2154253at2759"/>
<dbReference type="GO" id="GO:0005742">
    <property type="term" value="C:mitochondrial outer membrane translocase complex"/>
    <property type="evidence" value="ECO:0007669"/>
    <property type="project" value="InterPro"/>
</dbReference>
<evidence type="ECO:0000256" key="6">
    <source>
        <dbReference type="ARBA" id="ARBA00022927"/>
    </source>
</evidence>
<evidence type="ECO:0000256" key="4">
    <source>
        <dbReference type="ARBA" id="ARBA00022692"/>
    </source>
</evidence>
<feature type="region of interest" description="Disordered" evidence="10">
    <location>
        <begin position="273"/>
        <end position="337"/>
    </location>
</feature>
<dbReference type="InterPro" id="IPR002056">
    <property type="entry name" value="MAS20"/>
</dbReference>
<keyword evidence="9 11" id="KW-0472">Membrane</keyword>
<evidence type="ECO:0000256" key="9">
    <source>
        <dbReference type="ARBA" id="ARBA00023136"/>
    </source>
</evidence>
<protein>
    <submittedName>
        <fullName evidence="13">MAS20-domain-containing protein</fullName>
    </submittedName>
</protein>
<evidence type="ECO:0000256" key="10">
    <source>
        <dbReference type="SAM" id="MobiDB-lite"/>
    </source>
</evidence>
<dbReference type="GO" id="GO:0016031">
    <property type="term" value="P:tRNA import into mitochondrion"/>
    <property type="evidence" value="ECO:0007669"/>
    <property type="project" value="TreeGrafter"/>
</dbReference>
<keyword evidence="7 11" id="KW-1133">Transmembrane helix</keyword>
<evidence type="ECO:0000256" key="1">
    <source>
        <dbReference type="ARBA" id="ARBA00004572"/>
    </source>
</evidence>
<dbReference type="GO" id="GO:0030943">
    <property type="term" value="F:mitochondrion targeting sequence binding"/>
    <property type="evidence" value="ECO:0007669"/>
    <property type="project" value="TreeGrafter"/>
</dbReference>
<proteinExistence type="inferred from homology"/>
<feature type="transmembrane region" description="Helical" evidence="11">
    <location>
        <begin position="6"/>
        <end position="28"/>
    </location>
</feature>
<evidence type="ECO:0000313" key="14">
    <source>
        <dbReference type="Proteomes" id="UP000193920"/>
    </source>
</evidence>
<dbReference type="Gene3D" id="1.20.960.10">
    <property type="entry name" value="Mitochondrial outer membrane translocase complex, subunit Tom20 domain"/>
    <property type="match status" value="1"/>
</dbReference>
<evidence type="ECO:0000256" key="8">
    <source>
        <dbReference type="ARBA" id="ARBA00023128"/>
    </source>
</evidence>
<dbReference type="PROSITE" id="PS50280">
    <property type="entry name" value="SET"/>
    <property type="match status" value="1"/>
</dbReference>
<comment type="similarity">
    <text evidence="2">Belongs to the Tom20 family.</text>
</comment>
<evidence type="ECO:0000256" key="5">
    <source>
        <dbReference type="ARBA" id="ARBA00022787"/>
    </source>
</evidence>
<evidence type="ECO:0000313" key="13">
    <source>
        <dbReference type="EMBL" id="ORY85856.1"/>
    </source>
</evidence>
<comment type="caution">
    <text evidence="13">The sequence shown here is derived from an EMBL/GenBank/DDBJ whole genome shotgun (WGS) entry which is preliminary data.</text>
</comment>
<dbReference type="EMBL" id="MCOG01000003">
    <property type="protein sequence ID" value="ORY85856.1"/>
    <property type="molecule type" value="Genomic_DNA"/>
</dbReference>
<dbReference type="GO" id="GO:0030150">
    <property type="term" value="P:protein import into mitochondrial matrix"/>
    <property type="evidence" value="ECO:0007669"/>
    <property type="project" value="TreeGrafter"/>
</dbReference>
<dbReference type="SUPFAM" id="SSF47157">
    <property type="entry name" value="Mitochondrial import receptor subunit Tom20"/>
    <property type="match status" value="1"/>
</dbReference>
<name>A0A1Y2FRN9_9FUNG</name>
<dbReference type="Pfam" id="PF02064">
    <property type="entry name" value="MAS20"/>
    <property type="match status" value="1"/>
</dbReference>
<dbReference type="Proteomes" id="UP000193920">
    <property type="component" value="Unassembled WGS sequence"/>
</dbReference>
<reference evidence="13 14" key="1">
    <citation type="submission" date="2016-08" db="EMBL/GenBank/DDBJ databases">
        <title>A Parts List for Fungal Cellulosomes Revealed by Comparative Genomics.</title>
        <authorList>
            <consortium name="DOE Joint Genome Institute"/>
            <person name="Haitjema C.H."/>
            <person name="Gilmore S.P."/>
            <person name="Henske J.K."/>
            <person name="Solomon K.V."/>
            <person name="De Groot R."/>
            <person name="Kuo A."/>
            <person name="Mondo S.J."/>
            <person name="Salamov A.A."/>
            <person name="Labutti K."/>
            <person name="Zhao Z."/>
            <person name="Chiniquy J."/>
            <person name="Barry K."/>
            <person name="Brewer H.M."/>
            <person name="Purvine S.O."/>
            <person name="Wright A.T."/>
            <person name="Boxma B."/>
            <person name="Van Alen T."/>
            <person name="Hackstein J.H."/>
            <person name="Baker S.E."/>
            <person name="Grigoriev I.V."/>
            <person name="O'Malley M.A."/>
        </authorList>
    </citation>
    <scope>NUCLEOTIDE SEQUENCE [LARGE SCALE GENOMIC DNA]</scope>
    <source>
        <strain evidence="13 14">G1</strain>
    </source>
</reference>
<evidence type="ECO:0000256" key="7">
    <source>
        <dbReference type="ARBA" id="ARBA00022989"/>
    </source>
</evidence>
<feature type="domain" description="SET" evidence="12">
    <location>
        <begin position="164"/>
        <end position="518"/>
    </location>
</feature>
<feature type="region of interest" description="Disordered" evidence="10">
    <location>
        <begin position="539"/>
        <end position="572"/>
    </location>
</feature>
<organism evidence="13 14">
    <name type="scientific">Neocallimastix californiae</name>
    <dbReference type="NCBI Taxonomy" id="1754190"/>
    <lineage>
        <taxon>Eukaryota</taxon>
        <taxon>Fungi</taxon>
        <taxon>Fungi incertae sedis</taxon>
        <taxon>Chytridiomycota</taxon>
        <taxon>Chytridiomycota incertae sedis</taxon>
        <taxon>Neocallimastigomycetes</taxon>
        <taxon>Neocallimastigales</taxon>
        <taxon>Neocallimastigaceae</taxon>
        <taxon>Neocallimastix</taxon>
    </lineage>
</organism>
<dbReference type="Pfam" id="PF00856">
    <property type="entry name" value="SET"/>
    <property type="match status" value="1"/>
</dbReference>
<comment type="subcellular location">
    <subcellularLocation>
        <location evidence="1">Mitochondrion outer membrane</location>
        <topology evidence="1">Single-pass membrane protein</topology>
    </subcellularLocation>
</comment>